<dbReference type="InterPro" id="IPR038883">
    <property type="entry name" value="AN11006-like"/>
</dbReference>
<name>A0ABR4AU36_9LECA</name>
<evidence type="ECO:0000313" key="2">
    <source>
        <dbReference type="Proteomes" id="UP001590950"/>
    </source>
</evidence>
<keyword evidence="2" id="KW-1185">Reference proteome</keyword>
<dbReference type="Proteomes" id="UP001590950">
    <property type="component" value="Unassembled WGS sequence"/>
</dbReference>
<reference evidence="1 2" key="1">
    <citation type="submission" date="2024-09" db="EMBL/GenBank/DDBJ databases">
        <title>Rethinking Asexuality: The Enigmatic Case of Functional Sexual Genes in Lepraria (Stereocaulaceae).</title>
        <authorList>
            <person name="Doellman M."/>
            <person name="Sun Y."/>
            <person name="Barcenas-Pena A."/>
            <person name="Lumbsch H.T."/>
            <person name="Grewe F."/>
        </authorList>
    </citation>
    <scope>NUCLEOTIDE SEQUENCE [LARGE SCALE GENOMIC DNA]</scope>
    <source>
        <strain evidence="1 2">Mercado 3170</strain>
    </source>
</reference>
<comment type="caution">
    <text evidence="1">The sequence shown here is derived from an EMBL/GenBank/DDBJ whole genome shotgun (WGS) entry which is preliminary data.</text>
</comment>
<evidence type="ECO:0000313" key="1">
    <source>
        <dbReference type="EMBL" id="KAL2048139.1"/>
    </source>
</evidence>
<evidence type="ECO:0008006" key="3">
    <source>
        <dbReference type="Google" id="ProtNLM"/>
    </source>
</evidence>
<sequence>MPFLFHELPGEVRNQILRLLLTHSTPIITCSCNQLAPPKPTNLGLTPHILLSSRRTYHEGLTILYGENTFQAHPSYLTDTVFAMDPTRKVISKLCVSMIRRFHIRVRRDCDPYYKSEDVRRVFSRAEGLEVEVFRASWGCGGYDALEGFSHVRGVKKAKVHGSVGNEFAKWLEAVMESGVGTRTLQFETSEERYDDR</sequence>
<gene>
    <name evidence="1" type="ORF">N7G274_000050</name>
</gene>
<dbReference type="PANTHER" id="PTHR42085:SF4">
    <property type="entry name" value="F-BOX DOMAIN-CONTAINING PROTEIN"/>
    <property type="match status" value="1"/>
</dbReference>
<dbReference type="EMBL" id="JBEFKJ010000001">
    <property type="protein sequence ID" value="KAL2048139.1"/>
    <property type="molecule type" value="Genomic_DNA"/>
</dbReference>
<organism evidence="1 2">
    <name type="scientific">Stereocaulon virgatum</name>
    <dbReference type="NCBI Taxonomy" id="373712"/>
    <lineage>
        <taxon>Eukaryota</taxon>
        <taxon>Fungi</taxon>
        <taxon>Dikarya</taxon>
        <taxon>Ascomycota</taxon>
        <taxon>Pezizomycotina</taxon>
        <taxon>Lecanoromycetes</taxon>
        <taxon>OSLEUM clade</taxon>
        <taxon>Lecanoromycetidae</taxon>
        <taxon>Lecanorales</taxon>
        <taxon>Lecanorineae</taxon>
        <taxon>Stereocaulaceae</taxon>
        <taxon>Stereocaulon</taxon>
    </lineage>
</organism>
<protein>
    <recommendedName>
        <fullName evidence="3">F-box domain-containing protein</fullName>
    </recommendedName>
</protein>
<accession>A0ABR4AU36</accession>
<proteinExistence type="predicted"/>
<dbReference type="PANTHER" id="PTHR42085">
    <property type="entry name" value="F-BOX DOMAIN-CONTAINING PROTEIN"/>
    <property type="match status" value="1"/>
</dbReference>